<evidence type="ECO:0000256" key="2">
    <source>
        <dbReference type="HAMAP-Rule" id="MF_01940"/>
    </source>
</evidence>
<dbReference type="EMBL" id="CP039964">
    <property type="protein sequence ID" value="QCO55303.1"/>
    <property type="molecule type" value="Genomic_DNA"/>
</dbReference>
<dbReference type="PANTHER" id="PTHR35561:SF1">
    <property type="entry name" value="RNA 2',3'-CYCLIC PHOSPHODIESTERASE"/>
    <property type="match status" value="1"/>
</dbReference>
<dbReference type="InterPro" id="IPR004175">
    <property type="entry name" value="RNA_CPDase"/>
</dbReference>
<dbReference type="InterPro" id="IPR009097">
    <property type="entry name" value="Cyclic_Pdiesterase"/>
</dbReference>
<gene>
    <name evidence="3" type="primary">thpR</name>
    <name evidence="3" type="ORF">EOK75_05640</name>
</gene>
<dbReference type="NCBIfam" id="TIGR02258">
    <property type="entry name" value="2_5_ligase"/>
    <property type="match status" value="1"/>
</dbReference>
<feature type="active site" description="Proton donor" evidence="2">
    <location>
        <position position="76"/>
    </location>
</feature>
<organism evidence="3 4">
    <name type="scientific">Pseudorhodobacter turbinis</name>
    <dbReference type="NCBI Taxonomy" id="2500533"/>
    <lineage>
        <taxon>Bacteria</taxon>
        <taxon>Pseudomonadati</taxon>
        <taxon>Pseudomonadota</taxon>
        <taxon>Alphaproteobacteria</taxon>
        <taxon>Rhodobacterales</taxon>
        <taxon>Paracoccaceae</taxon>
        <taxon>Pseudorhodobacter</taxon>
    </lineage>
</organism>
<dbReference type="EC" id="3.1.4.58" evidence="2"/>
<evidence type="ECO:0000256" key="1">
    <source>
        <dbReference type="ARBA" id="ARBA00022801"/>
    </source>
</evidence>
<comment type="catalytic activity">
    <reaction evidence="2">
        <text>a 3'-end 2',3'-cyclophospho-ribonucleotide-RNA + H2O = a 3'-end 2'-phospho-ribonucleotide-RNA + H(+)</text>
        <dbReference type="Rhea" id="RHEA:11828"/>
        <dbReference type="Rhea" id="RHEA-COMP:10464"/>
        <dbReference type="Rhea" id="RHEA-COMP:17353"/>
        <dbReference type="ChEBI" id="CHEBI:15377"/>
        <dbReference type="ChEBI" id="CHEBI:15378"/>
        <dbReference type="ChEBI" id="CHEBI:83064"/>
        <dbReference type="ChEBI" id="CHEBI:173113"/>
        <dbReference type="EC" id="3.1.4.58"/>
    </reaction>
</comment>
<evidence type="ECO:0000313" key="3">
    <source>
        <dbReference type="EMBL" id="QCO55303.1"/>
    </source>
</evidence>
<dbReference type="GO" id="GO:0008664">
    <property type="term" value="F:RNA 2',3'-cyclic 3'-phosphodiesterase activity"/>
    <property type="evidence" value="ECO:0007669"/>
    <property type="project" value="UniProtKB-EC"/>
</dbReference>
<dbReference type="KEGG" id="pseb:EOK75_05640"/>
<feature type="short sequence motif" description="HXTX 2" evidence="2">
    <location>
        <begin position="159"/>
        <end position="162"/>
    </location>
</feature>
<evidence type="ECO:0000313" key="4">
    <source>
        <dbReference type="Proteomes" id="UP000298631"/>
    </source>
</evidence>
<keyword evidence="4" id="KW-1185">Reference proteome</keyword>
<accession>A0A4P8EF51</accession>
<dbReference type="Proteomes" id="UP000298631">
    <property type="component" value="Chromosome"/>
</dbReference>
<dbReference type="HAMAP" id="MF_01940">
    <property type="entry name" value="RNA_CPDase"/>
    <property type="match status" value="1"/>
</dbReference>
<dbReference type="Gene3D" id="3.90.1140.10">
    <property type="entry name" value="Cyclic phosphodiesterase"/>
    <property type="match status" value="1"/>
</dbReference>
<feature type="short sequence motif" description="HXTX 1" evidence="2">
    <location>
        <begin position="76"/>
        <end position="79"/>
    </location>
</feature>
<keyword evidence="1 2" id="KW-0378">Hydrolase</keyword>
<dbReference type="PANTHER" id="PTHR35561">
    <property type="entry name" value="RNA 2',3'-CYCLIC PHOSPHODIESTERASE"/>
    <property type="match status" value="1"/>
</dbReference>
<dbReference type="SUPFAM" id="SSF55144">
    <property type="entry name" value="LigT-like"/>
    <property type="match status" value="1"/>
</dbReference>
<sequence>MARGRTGARRGNVHHAKRCATRRVTAARSIGTDQILGGTDLRTFVALDVPEDLKSQLAVQQFLLPIPRKVARDQFHITLAFMGDLPDAALEALDEGLTALRMRTFELSLSGFGLFGKARPNAVWAAVAPSKPLSRLHAKVARAGRLAGAKIPARNFTPHITLGRFAPMGMEEAAPLERAVIAGAGFRAGPWEVAEMLLYHSTLTADGPRYDVLARYPLAG</sequence>
<name>A0A4P8EF51_9RHOB</name>
<dbReference type="Pfam" id="PF13563">
    <property type="entry name" value="2_5_RNA_ligase2"/>
    <property type="match status" value="1"/>
</dbReference>
<protein>
    <recommendedName>
        <fullName evidence="2">RNA 2',3'-cyclic phosphodiesterase</fullName>
        <shortName evidence="2">RNA 2',3'-CPDase</shortName>
        <ecNumber evidence="2">3.1.4.58</ecNumber>
    </recommendedName>
</protein>
<dbReference type="GO" id="GO:0004113">
    <property type="term" value="F:2',3'-cyclic-nucleotide 3'-phosphodiesterase activity"/>
    <property type="evidence" value="ECO:0007669"/>
    <property type="project" value="InterPro"/>
</dbReference>
<proteinExistence type="inferred from homology"/>
<dbReference type="OrthoDB" id="9793819at2"/>
<reference evidence="3 4" key="1">
    <citation type="submission" date="2019-05" db="EMBL/GenBank/DDBJ databases">
        <title>Pseudorhodobacter turbinis sp. nov., isolated from the gut of the Korean turban shell.</title>
        <authorList>
            <person name="Jeong Y.-S."/>
            <person name="Kang W.-R."/>
            <person name="Bae J.-W."/>
        </authorList>
    </citation>
    <scope>NUCLEOTIDE SEQUENCE [LARGE SCALE GENOMIC DNA]</scope>
    <source>
        <strain evidence="3 4">S12M18</strain>
    </source>
</reference>
<comment type="similarity">
    <text evidence="2">Belongs to the 2H phosphoesterase superfamily. ThpR family.</text>
</comment>
<comment type="function">
    <text evidence="2">Hydrolyzes RNA 2',3'-cyclic phosphodiester to an RNA 2'-phosphomonoester.</text>
</comment>
<dbReference type="AlphaFoldDB" id="A0A4P8EF51"/>
<feature type="active site" description="Proton acceptor" evidence="2">
    <location>
        <position position="159"/>
    </location>
</feature>